<dbReference type="SUPFAM" id="SSF52540">
    <property type="entry name" value="P-loop containing nucleoside triphosphate hydrolases"/>
    <property type="match status" value="1"/>
</dbReference>
<reference evidence="2 4" key="1">
    <citation type="submission" date="2014-04" db="EMBL/GenBank/DDBJ databases">
        <authorList>
            <person name="Bishop-Lilly K.A."/>
            <person name="Broomall S.M."/>
            <person name="Chain P.S."/>
            <person name="Chertkov O."/>
            <person name="Coyne S.R."/>
            <person name="Daligault H.E."/>
            <person name="Davenport K.W."/>
            <person name="Erkkila T."/>
            <person name="Frey K.G."/>
            <person name="Gibbons H.S."/>
            <person name="Gu W."/>
            <person name="Jaissle J."/>
            <person name="Johnson S.L."/>
            <person name="Koroleva G.I."/>
            <person name="Ladner J.T."/>
            <person name="Lo C.-C."/>
            <person name="Minogue T.D."/>
            <person name="Munk C."/>
            <person name="Palacios G.F."/>
            <person name="Redden C.L."/>
            <person name="Rosenzweig C.N."/>
            <person name="Scholz M.B."/>
            <person name="Teshima H."/>
            <person name="Xu Y."/>
        </authorList>
    </citation>
    <scope>NUCLEOTIDE SEQUENCE [LARGE SCALE GENOMIC DNA]</scope>
    <source>
        <strain evidence="2 4">BHP</strain>
    </source>
</reference>
<protein>
    <submittedName>
        <fullName evidence="2">AAA domain protein</fullName>
    </submittedName>
    <submittedName>
        <fullName evidence="3">ATP-binding protein</fullName>
    </submittedName>
</protein>
<dbReference type="GO" id="GO:0005524">
    <property type="term" value="F:ATP binding"/>
    <property type="evidence" value="ECO:0007669"/>
    <property type="project" value="UniProtKB-KW"/>
</dbReference>
<dbReference type="AlphaFoldDB" id="A0A090YWN1"/>
<evidence type="ECO:0000259" key="1">
    <source>
        <dbReference type="Pfam" id="PF13521"/>
    </source>
</evidence>
<proteinExistence type="predicted"/>
<keyword evidence="3" id="KW-0547">Nucleotide-binding</keyword>
<dbReference type="Gene3D" id="3.40.50.300">
    <property type="entry name" value="P-loop containing nucleotide triphosphate hydrolases"/>
    <property type="match status" value="1"/>
</dbReference>
<dbReference type="Pfam" id="PF13521">
    <property type="entry name" value="AAA_28"/>
    <property type="match status" value="1"/>
</dbReference>
<comment type="caution">
    <text evidence="2">The sequence shown here is derived from an EMBL/GenBank/DDBJ whole genome shotgun (WGS) entry which is preliminary data.</text>
</comment>
<evidence type="ECO:0000313" key="4">
    <source>
        <dbReference type="Proteomes" id="UP000029389"/>
    </source>
</evidence>
<dbReference type="STRING" id="1405.B7492_19365"/>
<dbReference type="Proteomes" id="UP000029389">
    <property type="component" value="Unassembled WGS sequence"/>
</dbReference>
<sequence>MTYVISLQGPMASGKTTLAKRLEQKGFSVVYENPYPIIERRKKLGLDIYKKEGFITNQKMFIEAKIKEFQNAKESFVIFDRGPEDIEFYTIFYPKLIGEEWDMEIELQDELYKLRECRSNAIFYLDVSKENLCERKNNDKTRNRSTFEGQFKLGEIEKEGYKQFPVTYVNANKLAVGEIEEYFMKCLKEKRI</sequence>
<reference evidence="3 5" key="2">
    <citation type="submission" date="2018-08" db="EMBL/GenBank/DDBJ databases">
        <title>Bacillus clarus sp. nov. strain PS00077A.</title>
        <authorList>
            <person name="Mendez Acevedo M."/>
            <person name="Carroll L."/>
            <person name="Mukherjee M."/>
            <person name="Wiedmann M."/>
            <person name="Kovac J."/>
        </authorList>
    </citation>
    <scope>NUCLEOTIDE SEQUENCE [LARGE SCALE GENOMIC DNA]</scope>
    <source>
        <strain evidence="3 5">PS00077A</strain>
    </source>
</reference>
<dbReference type="Proteomes" id="UP000264294">
    <property type="component" value="Unassembled WGS sequence"/>
</dbReference>
<dbReference type="EMBL" id="JMQC01000008">
    <property type="protein sequence ID" value="KFN02722.1"/>
    <property type="molecule type" value="Genomic_DNA"/>
</dbReference>
<dbReference type="PATRIC" id="fig|1405.8.peg.685"/>
<evidence type="ECO:0000313" key="5">
    <source>
        <dbReference type="Proteomes" id="UP000264294"/>
    </source>
</evidence>
<keyword evidence="5" id="KW-1185">Reference proteome</keyword>
<organism evidence="2 4">
    <name type="scientific">Bacillus clarus</name>
    <dbReference type="NCBI Taxonomy" id="2338372"/>
    <lineage>
        <taxon>Bacteria</taxon>
        <taxon>Bacillati</taxon>
        <taxon>Bacillota</taxon>
        <taxon>Bacilli</taxon>
        <taxon>Bacillales</taxon>
        <taxon>Bacillaceae</taxon>
        <taxon>Bacillus</taxon>
        <taxon>Bacillus cereus group</taxon>
    </lineage>
</organism>
<evidence type="ECO:0000313" key="3">
    <source>
        <dbReference type="EMBL" id="RFT64045.1"/>
    </source>
</evidence>
<dbReference type="InterPro" id="IPR038727">
    <property type="entry name" value="NadR/Ttd14_AAA_dom"/>
</dbReference>
<feature type="domain" description="NadR/Ttd14 AAA" evidence="1">
    <location>
        <begin position="5"/>
        <end position="173"/>
    </location>
</feature>
<dbReference type="InterPro" id="IPR027417">
    <property type="entry name" value="P-loop_NTPase"/>
</dbReference>
<name>A0A090YWN1_9BACI</name>
<evidence type="ECO:0000313" key="2">
    <source>
        <dbReference type="EMBL" id="KFN02722.1"/>
    </source>
</evidence>
<gene>
    <name evidence="3" type="ORF">D0U04_23040</name>
    <name evidence="2" type="ORF">DJ93_512</name>
</gene>
<keyword evidence="3" id="KW-0067">ATP-binding</keyword>
<dbReference type="RefSeq" id="WP_042979166.1">
    <property type="nucleotide sequence ID" value="NZ_JMQC01000008.1"/>
</dbReference>
<dbReference type="EMBL" id="QVOD01000039">
    <property type="protein sequence ID" value="RFT64045.1"/>
    <property type="molecule type" value="Genomic_DNA"/>
</dbReference>
<accession>A0A090YWN1</accession>